<evidence type="ECO:0000259" key="2">
    <source>
        <dbReference type="Pfam" id="PF07992"/>
    </source>
</evidence>
<dbReference type="GO" id="GO:0051536">
    <property type="term" value="F:iron-sulfur cluster binding"/>
    <property type="evidence" value="ECO:0007669"/>
    <property type="project" value="InterPro"/>
</dbReference>
<accession>A0A1G9Z5L4</accession>
<dbReference type="InterPro" id="IPR023753">
    <property type="entry name" value="FAD/NAD-binding_dom"/>
</dbReference>
<dbReference type="GO" id="GO:0016491">
    <property type="term" value="F:oxidoreductase activity"/>
    <property type="evidence" value="ECO:0007669"/>
    <property type="project" value="InterPro"/>
</dbReference>
<dbReference type="PANTHER" id="PTHR42783:SF3">
    <property type="entry name" value="GLUTAMATE SYNTHASE [NADPH] SMALL CHAIN-RELATED"/>
    <property type="match status" value="1"/>
</dbReference>
<evidence type="ECO:0000256" key="1">
    <source>
        <dbReference type="SAM" id="Coils"/>
    </source>
</evidence>
<dbReference type="PRINTS" id="PR00368">
    <property type="entry name" value="FADPNR"/>
</dbReference>
<dbReference type="Gene3D" id="1.10.1060.10">
    <property type="entry name" value="Alpha-helical ferredoxin"/>
    <property type="match status" value="1"/>
</dbReference>
<dbReference type="OrthoDB" id="9803192at2"/>
<gene>
    <name evidence="4" type="ORF">SAMN05216544_2038</name>
</gene>
<evidence type="ECO:0000313" key="4">
    <source>
        <dbReference type="EMBL" id="SDN16610.1"/>
    </source>
</evidence>
<dbReference type="SUPFAM" id="SSF46548">
    <property type="entry name" value="alpha-helical ferredoxin"/>
    <property type="match status" value="1"/>
</dbReference>
<dbReference type="InterPro" id="IPR028261">
    <property type="entry name" value="DPD_II"/>
</dbReference>
<dbReference type="Gene3D" id="3.50.50.60">
    <property type="entry name" value="FAD/NAD(P)-binding domain"/>
    <property type="match status" value="2"/>
</dbReference>
<feature type="domain" description="FAD/NAD(P)-binding" evidence="2">
    <location>
        <begin position="190"/>
        <end position="388"/>
    </location>
</feature>
<keyword evidence="5" id="KW-1185">Reference proteome</keyword>
<dbReference type="InterPro" id="IPR036188">
    <property type="entry name" value="FAD/NAD-bd_sf"/>
</dbReference>
<name>A0A1G9Z5L4_9FIRM</name>
<feature type="domain" description="Dihydroprymidine dehydrogenase" evidence="3">
    <location>
        <begin position="5"/>
        <end position="95"/>
    </location>
</feature>
<dbReference type="Pfam" id="PF07992">
    <property type="entry name" value="Pyr_redox_2"/>
    <property type="match status" value="1"/>
</dbReference>
<protein>
    <submittedName>
        <fullName evidence="4">Glutamate synthase (NADPH/NADH) small chain</fullName>
    </submittedName>
</protein>
<dbReference type="Pfam" id="PF13450">
    <property type="entry name" value="NAD_binding_8"/>
    <property type="match status" value="1"/>
</dbReference>
<dbReference type="AlphaFoldDB" id="A0A1G9Z5L4"/>
<reference evidence="5" key="1">
    <citation type="submission" date="2016-10" db="EMBL/GenBank/DDBJ databases">
        <authorList>
            <person name="Varghese N."/>
            <person name="Submissions S."/>
        </authorList>
    </citation>
    <scope>NUCLEOTIDE SEQUENCE [LARGE SCALE GENOMIC DNA]</scope>
    <source>
        <strain evidence="5">M83</strain>
    </source>
</reference>
<dbReference type="InterPro" id="IPR009051">
    <property type="entry name" value="Helical_ferredxn"/>
</dbReference>
<sequence>MAINVVEEAKRCLQCKVPMCRKGCPISTNIPEMNRLFLEFKKDEAGKMLFENNPLSAICSLVCNHEKQCEGNCVLGRKGSPVHVSSIENYISDAYLDHLNLQREDDKKQRVAIIGGGPAGITISVILAQRGYDVTIFESRDKIGGVLRYGIPEFRLPKTVLDRYEERLKKLGIKIRPHTVVGYALTIDDLERDGYEAIFIGTGVWRPKKLGIKGESLGNVHFAIDYLANPDVYDLGKRVVIIGAGNSAMDVARTATRKGVSEVYVFCRRGHAAASVRELEYAEADGVQILYGYRPDEFTDRGVLYKVATMDEEDNVLEMSEQKFFEADSIVVAASQGAMNRIVSTTKGIETNEKGLLSTDEKGSTSRPGIFSAGDVVNGARTVVEAVRYSKDVAEAMDEYLKAKREEKENADEDEEVKAS</sequence>
<dbReference type="SUPFAM" id="SSF51971">
    <property type="entry name" value="Nucleotide-binding domain"/>
    <property type="match status" value="1"/>
</dbReference>
<feature type="coiled-coil region" evidence="1">
    <location>
        <begin position="386"/>
        <end position="417"/>
    </location>
</feature>
<dbReference type="Pfam" id="PF14691">
    <property type="entry name" value="Fer4_20"/>
    <property type="match status" value="1"/>
</dbReference>
<dbReference type="RefSeq" id="WP_074522050.1">
    <property type="nucleotide sequence ID" value="NZ_FNHZ01000007.1"/>
</dbReference>
<dbReference type="Proteomes" id="UP000187651">
    <property type="component" value="Unassembled WGS sequence"/>
</dbReference>
<dbReference type="PRINTS" id="PR00469">
    <property type="entry name" value="PNDRDTASEII"/>
</dbReference>
<evidence type="ECO:0000259" key="3">
    <source>
        <dbReference type="Pfam" id="PF14691"/>
    </source>
</evidence>
<evidence type="ECO:0000313" key="5">
    <source>
        <dbReference type="Proteomes" id="UP000187651"/>
    </source>
</evidence>
<proteinExistence type="predicted"/>
<organism evidence="4 5">
    <name type="scientific">Lachnospira pectinoschiza</name>
    <dbReference type="NCBI Taxonomy" id="28052"/>
    <lineage>
        <taxon>Bacteria</taxon>
        <taxon>Bacillati</taxon>
        <taxon>Bacillota</taxon>
        <taxon>Clostridia</taxon>
        <taxon>Lachnospirales</taxon>
        <taxon>Lachnospiraceae</taxon>
        <taxon>Lachnospira</taxon>
    </lineage>
</organism>
<dbReference type="EMBL" id="FNHZ01000007">
    <property type="protein sequence ID" value="SDN16610.1"/>
    <property type="molecule type" value="Genomic_DNA"/>
</dbReference>
<keyword evidence="1" id="KW-0175">Coiled coil</keyword>
<dbReference type="PANTHER" id="PTHR42783">
    <property type="entry name" value="GLUTAMATE SYNTHASE [NADPH] SMALL CHAIN"/>
    <property type="match status" value="1"/>
</dbReference>